<evidence type="ECO:0000313" key="2">
    <source>
        <dbReference type="EMBL" id="GGC19735.1"/>
    </source>
</evidence>
<keyword evidence="1" id="KW-1133">Transmembrane helix</keyword>
<organism evidence="2 3">
    <name type="scientific">Marivirga lumbricoides</name>
    <dbReference type="NCBI Taxonomy" id="1046115"/>
    <lineage>
        <taxon>Bacteria</taxon>
        <taxon>Pseudomonadati</taxon>
        <taxon>Bacteroidota</taxon>
        <taxon>Cytophagia</taxon>
        <taxon>Cytophagales</taxon>
        <taxon>Marivirgaceae</taxon>
        <taxon>Marivirga</taxon>
    </lineage>
</organism>
<dbReference type="InterPro" id="IPR021448">
    <property type="entry name" value="DUF3098"/>
</dbReference>
<proteinExistence type="predicted"/>
<evidence type="ECO:0000313" key="3">
    <source>
        <dbReference type="Proteomes" id="UP000636010"/>
    </source>
</evidence>
<evidence type="ECO:0008006" key="4">
    <source>
        <dbReference type="Google" id="ProtNLM"/>
    </source>
</evidence>
<feature type="transmembrane region" description="Helical" evidence="1">
    <location>
        <begin position="47"/>
        <end position="73"/>
    </location>
</feature>
<gene>
    <name evidence="2" type="ORF">GCM10011506_01000</name>
</gene>
<keyword evidence="3" id="KW-1185">Reference proteome</keyword>
<dbReference type="EMBL" id="BMEC01000001">
    <property type="protein sequence ID" value="GGC19735.1"/>
    <property type="molecule type" value="Genomic_DNA"/>
</dbReference>
<dbReference type="Proteomes" id="UP000636010">
    <property type="component" value="Unassembled WGS sequence"/>
</dbReference>
<keyword evidence="1" id="KW-0472">Membrane</keyword>
<keyword evidence="1" id="KW-0812">Transmembrane</keyword>
<sequence length="77" mass="8636">MNYINKTHMSDKSKLAFGRTNYILMIAGMVTLTIGFIIMTLDKEQYGFGFLGLTLGPIIVMLGFIIEIVAILFKSKK</sequence>
<protein>
    <recommendedName>
        <fullName evidence="4">DUF3098 domain-containing protein</fullName>
    </recommendedName>
</protein>
<name>A0ABQ1L840_9BACT</name>
<feature type="transmembrane region" description="Helical" evidence="1">
    <location>
        <begin position="21"/>
        <end position="41"/>
    </location>
</feature>
<evidence type="ECO:0000256" key="1">
    <source>
        <dbReference type="SAM" id="Phobius"/>
    </source>
</evidence>
<reference evidence="3" key="1">
    <citation type="journal article" date="2019" name="Int. J. Syst. Evol. Microbiol.">
        <title>The Global Catalogue of Microorganisms (GCM) 10K type strain sequencing project: providing services to taxonomists for standard genome sequencing and annotation.</title>
        <authorList>
            <consortium name="The Broad Institute Genomics Platform"/>
            <consortium name="The Broad Institute Genome Sequencing Center for Infectious Disease"/>
            <person name="Wu L."/>
            <person name="Ma J."/>
        </authorList>
    </citation>
    <scope>NUCLEOTIDE SEQUENCE [LARGE SCALE GENOMIC DNA]</scope>
    <source>
        <strain evidence="3">CGMCC 1.10832</strain>
    </source>
</reference>
<comment type="caution">
    <text evidence="2">The sequence shown here is derived from an EMBL/GenBank/DDBJ whole genome shotgun (WGS) entry which is preliminary data.</text>
</comment>
<accession>A0ABQ1L840</accession>
<dbReference type="Pfam" id="PF11297">
    <property type="entry name" value="DUF3098"/>
    <property type="match status" value="1"/>
</dbReference>